<dbReference type="EMBL" id="JBHMCF010000024">
    <property type="protein sequence ID" value="MFB9472285.1"/>
    <property type="molecule type" value="Genomic_DNA"/>
</dbReference>
<reference evidence="1 2" key="1">
    <citation type="submission" date="2024-09" db="EMBL/GenBank/DDBJ databases">
        <authorList>
            <person name="Sun Q."/>
            <person name="Mori K."/>
        </authorList>
    </citation>
    <scope>NUCLEOTIDE SEQUENCE [LARGE SCALE GENOMIC DNA]</scope>
    <source>
        <strain evidence="1 2">JCM 3324</strain>
    </source>
</reference>
<keyword evidence="2" id="KW-1185">Reference proteome</keyword>
<dbReference type="Proteomes" id="UP001589568">
    <property type="component" value="Unassembled WGS sequence"/>
</dbReference>
<protein>
    <recommendedName>
        <fullName evidence="3">GNAT family N-acetyltransferase</fullName>
    </recommendedName>
</protein>
<evidence type="ECO:0008006" key="3">
    <source>
        <dbReference type="Google" id="ProtNLM"/>
    </source>
</evidence>
<gene>
    <name evidence="1" type="ORF">ACFFR3_22470</name>
</gene>
<proteinExistence type="predicted"/>
<comment type="caution">
    <text evidence="1">The sequence shown here is derived from an EMBL/GenBank/DDBJ whole genome shotgun (WGS) entry which is preliminary data.</text>
</comment>
<accession>A0ABV5NPR0</accession>
<organism evidence="1 2">
    <name type="scientific">Nonomuraea salmonea</name>
    <dbReference type="NCBI Taxonomy" id="46181"/>
    <lineage>
        <taxon>Bacteria</taxon>
        <taxon>Bacillati</taxon>
        <taxon>Actinomycetota</taxon>
        <taxon>Actinomycetes</taxon>
        <taxon>Streptosporangiales</taxon>
        <taxon>Streptosporangiaceae</taxon>
        <taxon>Nonomuraea</taxon>
    </lineage>
</organism>
<evidence type="ECO:0000313" key="1">
    <source>
        <dbReference type="EMBL" id="MFB9472285.1"/>
    </source>
</evidence>
<name>A0ABV5NPR0_9ACTN</name>
<evidence type="ECO:0000313" key="2">
    <source>
        <dbReference type="Proteomes" id="UP001589568"/>
    </source>
</evidence>
<sequence>MAGRPPHRSADAPHEVIAAARDNAAWCDLMCRAHGRPGMFAGVAWTNPVRTPPFYPDAVTLSPLATATDVLPHIDAGSGASVKDSFATLDLPGFEVLFEAHWIHRPAPGPAETTWQVVEDAATLAAWASACDLTDLFTPALLEEPGATIVYARTGDAVTEGAVLTSTGPVVGVSNVFGPSSAWEGVTAMAAHLFPGRPLAGYEIDPSDALTHGFTTTGPLRVWHKP</sequence>
<dbReference type="RefSeq" id="WP_364375422.1">
    <property type="nucleotide sequence ID" value="NZ_JBHMCF010000024.1"/>
</dbReference>